<dbReference type="Pfam" id="PF13489">
    <property type="entry name" value="Methyltransf_23"/>
    <property type="match status" value="1"/>
</dbReference>
<gene>
    <name evidence="1" type="ORF">EUA06_04045</name>
</gene>
<dbReference type="GO" id="GO:0032259">
    <property type="term" value="P:methylation"/>
    <property type="evidence" value="ECO:0007669"/>
    <property type="project" value="UniProtKB-KW"/>
</dbReference>
<dbReference type="CDD" id="cd02440">
    <property type="entry name" value="AdoMet_MTases"/>
    <property type="match status" value="1"/>
</dbReference>
<dbReference type="PANTHER" id="PTHR43861:SF1">
    <property type="entry name" value="TRANS-ACONITATE 2-METHYLTRANSFERASE"/>
    <property type="match status" value="1"/>
</dbReference>
<evidence type="ECO:0000313" key="2">
    <source>
        <dbReference type="Proteomes" id="UP000291838"/>
    </source>
</evidence>
<protein>
    <submittedName>
        <fullName evidence="1">Class I SAM-dependent methyltransferase</fullName>
    </submittedName>
</protein>
<dbReference type="Gene3D" id="3.40.50.150">
    <property type="entry name" value="Vaccinia Virus protein VP39"/>
    <property type="match status" value="1"/>
</dbReference>
<dbReference type="SUPFAM" id="SSF53335">
    <property type="entry name" value="S-adenosyl-L-methionine-dependent methyltransferases"/>
    <property type="match status" value="1"/>
</dbReference>
<reference evidence="1 2" key="1">
    <citation type="submission" date="2019-01" db="EMBL/GenBank/DDBJ databases">
        <title>Novel species of Nocardioides.</title>
        <authorList>
            <person name="Liu Q."/>
            <person name="Xin Y.-H."/>
        </authorList>
    </citation>
    <scope>NUCLEOTIDE SEQUENCE [LARGE SCALE GENOMIC DNA]</scope>
    <source>
        <strain evidence="1 2">HLT3-15</strain>
    </source>
</reference>
<dbReference type="PANTHER" id="PTHR43861">
    <property type="entry name" value="TRANS-ACONITATE 2-METHYLTRANSFERASE-RELATED"/>
    <property type="match status" value="1"/>
</dbReference>
<proteinExistence type="predicted"/>
<dbReference type="AlphaFoldDB" id="A0A4Q2S8A4"/>
<dbReference type="GO" id="GO:0008168">
    <property type="term" value="F:methyltransferase activity"/>
    <property type="evidence" value="ECO:0007669"/>
    <property type="project" value="UniProtKB-KW"/>
</dbReference>
<dbReference type="OrthoDB" id="9810247at2"/>
<dbReference type="RefSeq" id="WP_129473682.1">
    <property type="nucleotide sequence ID" value="NZ_SDWS01000001.1"/>
</dbReference>
<keyword evidence="1" id="KW-0808">Transferase</keyword>
<keyword evidence="2" id="KW-1185">Reference proteome</keyword>
<accession>A0A4Q2S8A4</accession>
<organism evidence="1 2">
    <name type="scientific">Nocardioides glacieisoli</name>
    <dbReference type="NCBI Taxonomy" id="1168730"/>
    <lineage>
        <taxon>Bacteria</taxon>
        <taxon>Bacillati</taxon>
        <taxon>Actinomycetota</taxon>
        <taxon>Actinomycetes</taxon>
        <taxon>Propionibacteriales</taxon>
        <taxon>Nocardioidaceae</taxon>
        <taxon>Nocardioides</taxon>
    </lineage>
</organism>
<keyword evidence="1" id="KW-0489">Methyltransferase</keyword>
<dbReference type="EMBL" id="SDWS01000001">
    <property type="protein sequence ID" value="RYB96735.1"/>
    <property type="molecule type" value="Genomic_DNA"/>
</dbReference>
<sequence length="235" mass="25525">MTSHNSEQIDYFTHRQLPRMTADRSTTPYTRRQLLAVMEAAAIRPGDRVLDVGCGLGKYTIGLAAEGVDVHGLDLTPALVEQLHRVAPEIPAVVGDLVDPAPELHGAFDVVTGFFVLHHIADLAGAMKGVRTVLRPGGRMAFCEPNPLFPGYYAQITLTPGMTWQGDGGILKMRHGLLSKAAAGAGLEDFRTTRFGAFPPALANRARGRQVESWVERVPGWGWVAAFQLFTARAR</sequence>
<name>A0A4Q2S8A4_9ACTN</name>
<evidence type="ECO:0000313" key="1">
    <source>
        <dbReference type="EMBL" id="RYB96735.1"/>
    </source>
</evidence>
<dbReference type="InterPro" id="IPR029063">
    <property type="entry name" value="SAM-dependent_MTases_sf"/>
</dbReference>
<comment type="caution">
    <text evidence="1">The sequence shown here is derived from an EMBL/GenBank/DDBJ whole genome shotgun (WGS) entry which is preliminary data.</text>
</comment>
<dbReference type="Proteomes" id="UP000291838">
    <property type="component" value="Unassembled WGS sequence"/>
</dbReference>